<sequence>MKRRAFIKTGSVSLGALTLGPSIATASPIQRFIVDSRGFQGREDVEIIHEMQPVDLLIVEGSEDSLEASRADFVPDRRHSRGDHRPVRQTRADDLQESEDLSAYQWDKHDQGIPDAHETTRGEGTRVAIIDSGIASGHPDLEGQVNLDLSRSFAEDDYGIGEPYAGTHGTHVAGIVAANDEDETGVVGSAPGTELVDLRVSTANPASSDRNDLPPDYWGDTYYGSVLAALVYAAEIGCDAANLSLGWTWNMREEGWGRFWGSVHQRIGNYARRNGTVHTHASGNWGESLQFNRDETDSSQTAGGITTSATGPIGFDPGTGEYDEPPYAPSTYTTHGVGAIDLAAPGGQGGESEYDDVLNVTATPIFSDDGEYQGAEYGYGWLAGTSMAAPQVAGAVALVASISQRSNANQVMNVLRRTAETPSEYENKYYGRGGYLDTLAAVLD</sequence>
<dbReference type="GO" id="GO:0004252">
    <property type="term" value="F:serine-type endopeptidase activity"/>
    <property type="evidence" value="ECO:0007669"/>
    <property type="project" value="UniProtKB-UniRule"/>
</dbReference>
<comment type="caution">
    <text evidence="9">The sequence shown here is derived from an EMBL/GenBank/DDBJ whole genome shotgun (WGS) entry which is preliminary data.</text>
</comment>
<feature type="region of interest" description="Disordered" evidence="7">
    <location>
        <begin position="295"/>
        <end position="315"/>
    </location>
</feature>
<dbReference type="InterPro" id="IPR015500">
    <property type="entry name" value="Peptidase_S8_subtilisin-rel"/>
</dbReference>
<dbReference type="Gene3D" id="3.40.50.200">
    <property type="entry name" value="Peptidase S8/S53 domain"/>
    <property type="match status" value="1"/>
</dbReference>
<evidence type="ECO:0000256" key="1">
    <source>
        <dbReference type="ARBA" id="ARBA00011073"/>
    </source>
</evidence>
<gene>
    <name evidence="9" type="ORF">ACFQGH_18440</name>
</gene>
<feature type="domain" description="Peptidase S8/S53" evidence="8">
    <location>
        <begin position="122"/>
        <end position="433"/>
    </location>
</feature>
<dbReference type="InterPro" id="IPR022398">
    <property type="entry name" value="Peptidase_S8_His-AS"/>
</dbReference>
<dbReference type="PROSITE" id="PS51892">
    <property type="entry name" value="SUBTILASE"/>
    <property type="match status" value="1"/>
</dbReference>
<name>A0ABD5VAY5_9EURY</name>
<dbReference type="InterPro" id="IPR023828">
    <property type="entry name" value="Peptidase_S8_Ser-AS"/>
</dbReference>
<evidence type="ECO:0000256" key="6">
    <source>
        <dbReference type="RuleBase" id="RU003355"/>
    </source>
</evidence>
<reference evidence="9 10" key="1">
    <citation type="journal article" date="2019" name="Int. J. Syst. Evol. Microbiol.">
        <title>The Global Catalogue of Microorganisms (GCM) 10K type strain sequencing project: providing services to taxonomists for standard genome sequencing and annotation.</title>
        <authorList>
            <consortium name="The Broad Institute Genomics Platform"/>
            <consortium name="The Broad Institute Genome Sequencing Center for Infectious Disease"/>
            <person name="Wu L."/>
            <person name="Ma J."/>
        </authorList>
    </citation>
    <scope>NUCLEOTIDE SEQUENCE [LARGE SCALE GENOMIC DNA]</scope>
    <source>
        <strain evidence="9 10">CGMCC 1.3240</strain>
    </source>
</reference>
<evidence type="ECO:0000313" key="10">
    <source>
        <dbReference type="Proteomes" id="UP001596312"/>
    </source>
</evidence>
<dbReference type="PANTHER" id="PTHR43806:SF11">
    <property type="entry name" value="CEREVISIN-RELATED"/>
    <property type="match status" value="1"/>
</dbReference>
<dbReference type="InterPro" id="IPR023827">
    <property type="entry name" value="Peptidase_S8_Asp-AS"/>
</dbReference>
<keyword evidence="3 5" id="KW-0378">Hydrolase</keyword>
<evidence type="ECO:0000259" key="8">
    <source>
        <dbReference type="Pfam" id="PF00082"/>
    </source>
</evidence>
<feature type="compositionally biased region" description="Basic and acidic residues" evidence="7">
    <location>
        <begin position="68"/>
        <end position="94"/>
    </location>
</feature>
<evidence type="ECO:0000256" key="3">
    <source>
        <dbReference type="ARBA" id="ARBA00022801"/>
    </source>
</evidence>
<protein>
    <submittedName>
        <fullName evidence="9">S8 family serine peptidase</fullName>
    </submittedName>
</protein>
<keyword evidence="10" id="KW-1185">Reference proteome</keyword>
<comment type="similarity">
    <text evidence="1 5 6">Belongs to the peptidase S8 family.</text>
</comment>
<accession>A0ABD5VAY5</accession>
<proteinExistence type="inferred from homology"/>
<evidence type="ECO:0000313" key="9">
    <source>
        <dbReference type="EMBL" id="MFC6907164.1"/>
    </source>
</evidence>
<evidence type="ECO:0000256" key="2">
    <source>
        <dbReference type="ARBA" id="ARBA00022670"/>
    </source>
</evidence>
<keyword evidence="4 5" id="KW-0720">Serine protease</keyword>
<dbReference type="InterPro" id="IPR036852">
    <property type="entry name" value="Peptidase_S8/S53_dom_sf"/>
</dbReference>
<dbReference type="PROSITE" id="PS00138">
    <property type="entry name" value="SUBTILASE_SER"/>
    <property type="match status" value="1"/>
</dbReference>
<feature type="region of interest" description="Disordered" evidence="7">
    <location>
        <begin position="68"/>
        <end position="97"/>
    </location>
</feature>
<dbReference type="Proteomes" id="UP001596312">
    <property type="component" value="Unassembled WGS sequence"/>
</dbReference>
<dbReference type="EMBL" id="JBHSXQ010000007">
    <property type="protein sequence ID" value="MFC6907164.1"/>
    <property type="molecule type" value="Genomic_DNA"/>
</dbReference>
<organism evidence="9 10">
    <name type="scientific">Halalkalicoccus tibetensis</name>
    <dbReference type="NCBI Taxonomy" id="175632"/>
    <lineage>
        <taxon>Archaea</taxon>
        <taxon>Methanobacteriati</taxon>
        <taxon>Methanobacteriota</taxon>
        <taxon>Stenosarchaea group</taxon>
        <taxon>Halobacteria</taxon>
        <taxon>Halobacteriales</taxon>
        <taxon>Halococcaceae</taxon>
        <taxon>Halalkalicoccus</taxon>
    </lineage>
</organism>
<dbReference type="SUPFAM" id="SSF52743">
    <property type="entry name" value="Subtilisin-like"/>
    <property type="match status" value="1"/>
</dbReference>
<evidence type="ECO:0000256" key="5">
    <source>
        <dbReference type="PROSITE-ProRule" id="PRU01240"/>
    </source>
</evidence>
<feature type="active site" description="Charge relay system" evidence="5">
    <location>
        <position position="386"/>
    </location>
</feature>
<feature type="compositionally biased region" description="Polar residues" evidence="7">
    <location>
        <begin position="298"/>
        <end position="310"/>
    </location>
</feature>
<dbReference type="PANTHER" id="PTHR43806">
    <property type="entry name" value="PEPTIDASE S8"/>
    <property type="match status" value="1"/>
</dbReference>
<dbReference type="InterPro" id="IPR000209">
    <property type="entry name" value="Peptidase_S8/S53_dom"/>
</dbReference>
<dbReference type="RefSeq" id="WP_340605754.1">
    <property type="nucleotide sequence ID" value="NZ_JBBMXV010000007.1"/>
</dbReference>
<dbReference type="PROSITE" id="PS00137">
    <property type="entry name" value="SUBTILASE_HIS"/>
    <property type="match status" value="1"/>
</dbReference>
<feature type="active site" description="Charge relay system" evidence="5">
    <location>
        <position position="168"/>
    </location>
</feature>
<feature type="active site" description="Charge relay system" evidence="5">
    <location>
        <position position="131"/>
    </location>
</feature>
<evidence type="ECO:0000256" key="7">
    <source>
        <dbReference type="SAM" id="MobiDB-lite"/>
    </source>
</evidence>
<dbReference type="InterPro" id="IPR050131">
    <property type="entry name" value="Peptidase_S8_subtilisin-like"/>
</dbReference>
<dbReference type="GO" id="GO:0006508">
    <property type="term" value="P:proteolysis"/>
    <property type="evidence" value="ECO:0007669"/>
    <property type="project" value="UniProtKB-KW"/>
</dbReference>
<evidence type="ECO:0000256" key="4">
    <source>
        <dbReference type="ARBA" id="ARBA00022825"/>
    </source>
</evidence>
<dbReference type="Pfam" id="PF00082">
    <property type="entry name" value="Peptidase_S8"/>
    <property type="match status" value="1"/>
</dbReference>
<keyword evidence="2 5" id="KW-0645">Protease</keyword>
<dbReference type="PROSITE" id="PS00136">
    <property type="entry name" value="SUBTILASE_ASP"/>
    <property type="match status" value="1"/>
</dbReference>
<dbReference type="PRINTS" id="PR00723">
    <property type="entry name" value="SUBTILISIN"/>
</dbReference>
<dbReference type="AlphaFoldDB" id="A0ABD5VAY5"/>